<protein>
    <recommendedName>
        <fullName evidence="5">ZP domain-containing protein</fullName>
    </recommendedName>
</protein>
<reference evidence="3 4" key="1">
    <citation type="submission" date="2018-05" db="EMBL/GenBank/DDBJ databases">
        <authorList>
            <person name="Datahose"/>
        </authorList>
    </citation>
    <scope>NUCLEOTIDE SEQUENCE</scope>
</reference>
<dbReference type="GeneTree" id="ENSGT00940000166122"/>
<accession>A0AAX7TDD0</accession>
<keyword evidence="4" id="KW-1185">Reference proteome</keyword>
<reference evidence="3" key="4">
    <citation type="submission" date="2025-09" db="UniProtKB">
        <authorList>
            <consortium name="Ensembl"/>
        </authorList>
    </citation>
    <scope>IDENTIFICATION</scope>
</reference>
<feature type="compositionally biased region" description="Low complexity" evidence="1">
    <location>
        <begin position="453"/>
        <end position="464"/>
    </location>
</feature>
<dbReference type="RefSeq" id="XP_026018918.1">
    <property type="nucleotide sequence ID" value="XM_026163133.1"/>
</dbReference>
<feature type="region of interest" description="Disordered" evidence="1">
    <location>
        <begin position="453"/>
        <end position="582"/>
    </location>
</feature>
<evidence type="ECO:0000256" key="2">
    <source>
        <dbReference type="SAM" id="SignalP"/>
    </source>
</evidence>
<dbReference type="AlphaFoldDB" id="A0AAX7TDD0"/>
<evidence type="ECO:0000313" key="3">
    <source>
        <dbReference type="Ensembl" id="ENSACLP00000052031.1"/>
    </source>
</evidence>
<evidence type="ECO:0008006" key="5">
    <source>
        <dbReference type="Google" id="ProtNLM"/>
    </source>
</evidence>
<feature type="region of interest" description="Disordered" evidence="1">
    <location>
        <begin position="617"/>
        <end position="639"/>
    </location>
</feature>
<dbReference type="GeneID" id="113019414"/>
<reference evidence="3" key="3">
    <citation type="submission" date="2025-08" db="UniProtKB">
        <authorList>
            <consortium name="Ensembl"/>
        </authorList>
    </citation>
    <scope>IDENTIFICATION</scope>
</reference>
<dbReference type="Ensembl" id="ENSACLT00000072886.1">
    <property type="protein sequence ID" value="ENSACLP00000052031.1"/>
    <property type="gene ID" value="ENSACLG00000014705.2"/>
</dbReference>
<dbReference type="Proteomes" id="UP000265100">
    <property type="component" value="Chromosome 3"/>
</dbReference>
<evidence type="ECO:0000313" key="4">
    <source>
        <dbReference type="Proteomes" id="UP000265100"/>
    </source>
</evidence>
<keyword evidence="2" id="KW-0732">Signal</keyword>
<feature type="chain" id="PRO_5044323413" description="ZP domain-containing protein" evidence="2">
    <location>
        <begin position="19"/>
        <end position="759"/>
    </location>
</feature>
<reference evidence="4" key="2">
    <citation type="submission" date="2023-03" db="EMBL/GenBank/DDBJ databases">
        <authorList>
            <consortium name="Wellcome Sanger Institute Data Sharing"/>
        </authorList>
    </citation>
    <scope>NUCLEOTIDE SEQUENCE [LARGE SCALE GENOMIC DNA]</scope>
</reference>
<feature type="region of interest" description="Disordered" evidence="1">
    <location>
        <begin position="652"/>
        <end position="734"/>
    </location>
</feature>
<sequence>MSRSVLPLLFFVVCSTQAFFFLRNQNPGFYGTATYYTKDADNGSAMLTVRYTLNNRYCYNASLYNCQNNSCENVLNKISEISGEWCQMEEIYYGEVPDNDVHLVMLHGDNWMYASSLTSGANETNGVMSNITTEALIDLRTRSDTGKKNSSPQTAILPVMIVPSNCQMNFTLLMFDPDGDKVKCRFGNTSECQPCNLPSFLTILPSSCTLSFSPTNSTTEGLYVVQLMMEDFPIKNITLTQTNGTETKITTNDAISKVPVQFILRVTTAVTSCAEGEFLPKFLSPTPANGAQLYNRANQTLEINITAETTNSTMSELLFTGPSNVTVIKTGPAEFSLRLMPSVREYGGSYPFCFVIQADSKISELLFTGPSNVTVIKTGPAEFSLRWMPSVREYGGSYPFCFVIQADSNHSGTKYYSELRCVIVSVGNKSEIIIATTTAATLTSEATTTTAATLTSGETTTTGAIQTSGEASTTGAIQTSEETTTTGAIQTSGETTTTGAIQTSGEASTTGAIQTSGETTTTGAIQTSGEASTTGAIQTSGETTTTGAIQTSGETTTTGAIQTSGEASTTGAIQTSEETTTTGATLTSEATYTTGAIQTSGETTTTAATLTSEATYTTGAIQTSEETTTTGAIQTSGETTTTAATLTSEATYTTGAIQTSEETTTTGAIQTSEETTTTAATHTSKATTTTAATHTSKATTTTGAIQTSGETTTTAATHTSKATTTTAATHTSKATTTTAATHTIILIMGPLLSTLILNK</sequence>
<evidence type="ECO:0000256" key="1">
    <source>
        <dbReference type="SAM" id="MobiDB-lite"/>
    </source>
</evidence>
<feature type="signal peptide" evidence="2">
    <location>
        <begin position="1"/>
        <end position="18"/>
    </location>
</feature>
<organism evidence="3 4">
    <name type="scientific">Astatotilapia calliptera</name>
    <name type="common">Eastern happy</name>
    <name type="synonym">Chromis callipterus</name>
    <dbReference type="NCBI Taxonomy" id="8154"/>
    <lineage>
        <taxon>Eukaryota</taxon>
        <taxon>Metazoa</taxon>
        <taxon>Chordata</taxon>
        <taxon>Craniata</taxon>
        <taxon>Vertebrata</taxon>
        <taxon>Euteleostomi</taxon>
        <taxon>Actinopterygii</taxon>
        <taxon>Neopterygii</taxon>
        <taxon>Teleostei</taxon>
        <taxon>Neoteleostei</taxon>
        <taxon>Acanthomorphata</taxon>
        <taxon>Ovalentaria</taxon>
        <taxon>Cichlomorphae</taxon>
        <taxon>Cichliformes</taxon>
        <taxon>Cichlidae</taxon>
        <taxon>African cichlids</taxon>
        <taxon>Pseudocrenilabrinae</taxon>
        <taxon>Haplochromini</taxon>
        <taxon>Astatotilapia</taxon>
    </lineage>
</organism>
<name>A0AAX7TDD0_ASTCA</name>
<feature type="compositionally biased region" description="Polar residues" evidence="1">
    <location>
        <begin position="465"/>
        <end position="568"/>
    </location>
</feature>
<feature type="compositionally biased region" description="Low complexity" evidence="1">
    <location>
        <begin position="569"/>
        <end position="582"/>
    </location>
</feature>
<proteinExistence type="predicted"/>